<name>A0A2U3I1Z7_9BURK</name>
<reference evidence="4" key="1">
    <citation type="submission" date="2018-01" db="EMBL/GenBank/DDBJ databases">
        <authorList>
            <person name="Peeters C."/>
        </authorList>
    </citation>
    <scope>NUCLEOTIDE SEQUENCE [LARGE SCALE GENOMIC DNA]</scope>
</reference>
<evidence type="ECO:0000256" key="2">
    <source>
        <dbReference type="SAM" id="SignalP"/>
    </source>
</evidence>
<evidence type="ECO:0000313" key="4">
    <source>
        <dbReference type="Proteomes" id="UP000238169"/>
    </source>
</evidence>
<accession>A0A2U3I1Z7</accession>
<evidence type="ECO:0000313" key="3">
    <source>
        <dbReference type="EMBL" id="SPB14123.1"/>
    </source>
</evidence>
<dbReference type="Pfam" id="PF02321">
    <property type="entry name" value="OEP"/>
    <property type="match status" value="1"/>
</dbReference>
<dbReference type="EMBL" id="OGTP01000003">
    <property type="protein sequence ID" value="SPB14123.1"/>
    <property type="molecule type" value="Genomic_DNA"/>
</dbReference>
<keyword evidence="2" id="KW-0732">Signal</keyword>
<keyword evidence="4" id="KW-1185">Reference proteome</keyword>
<dbReference type="InterPro" id="IPR003423">
    <property type="entry name" value="OMP_efflux"/>
</dbReference>
<gene>
    <name evidence="3" type="ORF">NOV72_01372</name>
</gene>
<feature type="signal peptide" evidence="2">
    <location>
        <begin position="1"/>
        <end position="23"/>
    </location>
</feature>
<proteinExistence type="inferred from homology"/>
<protein>
    <submittedName>
        <fullName evidence="3">RND transporter</fullName>
    </submittedName>
</protein>
<sequence length="417" mass="46290">MKKSIFVTAIVLAFALSSINAAAQELAAPHDLPPADQANVWIENDLSVMQARSALDAAGYEGSAIARSSNEWNATLQAQRRRYRDTGENSNEYLVQIQRAIRINGKAGLDRQLGGVQQDVAMARLGEARHESARALARLWVDVITASGHEALLAEQVSFAEKNRSVVERRKKAGDASALDENVARTDLYEVQRQHSLAITQLETARTQLKTRFPEAAVPPGFLSDPTAPMWEGPQWRDRILERADRIRVFEAEWNRAKLSAERASKDRIPDPVVGLYGSTEARNNERIVGINVTIPLPGGYRKDKEMQARHEAETARAAMDQQRQTLGGEVMQTYLEAVGGVQRWRVAEQGAVIAADGARRSQRAYELGEIDLQSLLIARRQSLEAARAALDARADAQRRNHELLVDAHLIWSLAQE</sequence>
<dbReference type="GO" id="GO:0015562">
    <property type="term" value="F:efflux transmembrane transporter activity"/>
    <property type="evidence" value="ECO:0007669"/>
    <property type="project" value="InterPro"/>
</dbReference>
<dbReference type="Proteomes" id="UP000238169">
    <property type="component" value="Unassembled WGS sequence"/>
</dbReference>
<dbReference type="OrthoDB" id="7616984at2"/>
<evidence type="ECO:0000256" key="1">
    <source>
        <dbReference type="ARBA" id="ARBA00007613"/>
    </source>
</evidence>
<dbReference type="Gene3D" id="1.20.1600.10">
    <property type="entry name" value="Outer membrane efflux proteins (OEP)"/>
    <property type="match status" value="1"/>
</dbReference>
<dbReference type="SUPFAM" id="SSF56954">
    <property type="entry name" value="Outer membrane efflux proteins (OEP)"/>
    <property type="match status" value="1"/>
</dbReference>
<organism evidence="3 4">
    <name type="scientific">Caballeronia novacaledonica</name>
    <dbReference type="NCBI Taxonomy" id="1544861"/>
    <lineage>
        <taxon>Bacteria</taxon>
        <taxon>Pseudomonadati</taxon>
        <taxon>Pseudomonadota</taxon>
        <taxon>Betaproteobacteria</taxon>
        <taxon>Burkholderiales</taxon>
        <taxon>Burkholderiaceae</taxon>
        <taxon>Caballeronia</taxon>
    </lineage>
</organism>
<dbReference type="RefSeq" id="WP_106853856.1">
    <property type="nucleotide sequence ID" value="NZ_OGTP01000003.1"/>
</dbReference>
<comment type="similarity">
    <text evidence="1">Belongs to the outer membrane factor (OMF) (TC 1.B.17) family.</text>
</comment>
<dbReference type="AlphaFoldDB" id="A0A2U3I1Z7"/>
<feature type="chain" id="PRO_5015552170" evidence="2">
    <location>
        <begin position="24"/>
        <end position="417"/>
    </location>
</feature>